<keyword evidence="4" id="KW-0636">Prenylation</keyword>
<dbReference type="GeneID" id="113866966"/>
<evidence type="ECO:0000256" key="6">
    <source>
        <dbReference type="SAM" id="MobiDB-lite"/>
    </source>
</evidence>
<protein>
    <submittedName>
        <fullName evidence="9">Heavy metal-associated isoprenylated plant protein 12-like isoform X1</fullName>
    </submittedName>
</protein>
<proteinExistence type="inferred from homology"/>
<dbReference type="InterPro" id="IPR036163">
    <property type="entry name" value="HMA_dom_sf"/>
</dbReference>
<keyword evidence="8" id="KW-1185">Reference proteome</keyword>
<dbReference type="Gene3D" id="3.30.70.100">
    <property type="match status" value="1"/>
</dbReference>
<dbReference type="OrthoDB" id="1923658at2759"/>
<dbReference type="PANTHER" id="PTHR45811:SF80">
    <property type="entry name" value="COPPER TRANSPORT PROTEIN FAMILY-RELATED"/>
    <property type="match status" value="1"/>
</dbReference>
<feature type="compositionally biased region" description="Basic and acidic residues" evidence="6">
    <location>
        <begin position="71"/>
        <end position="90"/>
    </location>
</feature>
<evidence type="ECO:0000256" key="2">
    <source>
        <dbReference type="ARBA" id="ARBA00022723"/>
    </source>
</evidence>
<reference evidence="9" key="2">
    <citation type="submission" date="2025-08" db="UniProtKB">
        <authorList>
            <consortium name="RefSeq"/>
        </authorList>
    </citation>
    <scope>IDENTIFICATION</scope>
    <source>
        <tissue evidence="9">Young leaves</tissue>
    </source>
</reference>
<dbReference type="InterPro" id="IPR006121">
    <property type="entry name" value="HMA_dom"/>
</dbReference>
<gene>
    <name evidence="9" type="primary">LOC113866966</name>
</gene>
<dbReference type="KEGG" id="aprc:113866966"/>
<dbReference type="GO" id="GO:0046872">
    <property type="term" value="F:metal ion binding"/>
    <property type="evidence" value="ECO:0007669"/>
    <property type="project" value="UniProtKB-KW"/>
</dbReference>
<evidence type="ECO:0000256" key="4">
    <source>
        <dbReference type="ARBA" id="ARBA00023289"/>
    </source>
</evidence>
<dbReference type="InterPro" id="IPR051863">
    <property type="entry name" value="HIPP"/>
</dbReference>
<keyword evidence="1" id="KW-0488">Methylation</keyword>
<feature type="domain" description="HMA" evidence="7">
    <location>
        <begin position="2"/>
        <end position="68"/>
    </location>
</feature>
<name>A0A8B8LMX5_ABRPR</name>
<dbReference type="Proteomes" id="UP000694853">
    <property type="component" value="Unplaced"/>
</dbReference>
<reference evidence="8" key="1">
    <citation type="journal article" date="2019" name="Toxins">
        <title>Detection of Abrin-Like and Prepropulchellin-Like Toxin Genes and Transcripts Using Whole Genome Sequencing and Full-Length Transcript Sequencing of Abrus precatorius.</title>
        <authorList>
            <person name="Hovde B.T."/>
            <person name="Daligault H.E."/>
            <person name="Hanschen E.R."/>
            <person name="Kunde Y.A."/>
            <person name="Johnson M.B."/>
            <person name="Starkenburg S.R."/>
            <person name="Johnson S.L."/>
        </authorList>
    </citation>
    <scope>NUCLEOTIDE SEQUENCE [LARGE SCALE GENOMIC DNA]</scope>
</reference>
<keyword evidence="2" id="KW-0479">Metal-binding</keyword>
<dbReference type="SUPFAM" id="SSF55008">
    <property type="entry name" value="HMA, heavy metal-associated domain"/>
    <property type="match status" value="1"/>
</dbReference>
<dbReference type="RefSeq" id="XP_027357615.1">
    <property type="nucleotide sequence ID" value="XM_027501814.1"/>
</dbReference>
<evidence type="ECO:0000259" key="7">
    <source>
        <dbReference type="PROSITE" id="PS50846"/>
    </source>
</evidence>
<organism evidence="8 9">
    <name type="scientific">Abrus precatorius</name>
    <name type="common">Indian licorice</name>
    <name type="synonym">Glycine abrus</name>
    <dbReference type="NCBI Taxonomy" id="3816"/>
    <lineage>
        <taxon>Eukaryota</taxon>
        <taxon>Viridiplantae</taxon>
        <taxon>Streptophyta</taxon>
        <taxon>Embryophyta</taxon>
        <taxon>Tracheophyta</taxon>
        <taxon>Spermatophyta</taxon>
        <taxon>Magnoliopsida</taxon>
        <taxon>eudicotyledons</taxon>
        <taxon>Gunneridae</taxon>
        <taxon>Pentapetalae</taxon>
        <taxon>rosids</taxon>
        <taxon>fabids</taxon>
        <taxon>Fabales</taxon>
        <taxon>Fabaceae</taxon>
        <taxon>Papilionoideae</taxon>
        <taxon>50 kb inversion clade</taxon>
        <taxon>NPAAA clade</taxon>
        <taxon>indigoferoid/millettioid clade</taxon>
        <taxon>Abreae</taxon>
        <taxon>Abrus</taxon>
    </lineage>
</organism>
<accession>A0A8B8LMX5</accession>
<dbReference type="Pfam" id="PF00403">
    <property type="entry name" value="HMA"/>
    <property type="match status" value="1"/>
</dbReference>
<feature type="region of interest" description="Disordered" evidence="6">
    <location>
        <begin position="69"/>
        <end position="94"/>
    </location>
</feature>
<evidence type="ECO:0000256" key="1">
    <source>
        <dbReference type="ARBA" id="ARBA00022481"/>
    </source>
</evidence>
<evidence type="ECO:0000313" key="8">
    <source>
        <dbReference type="Proteomes" id="UP000694853"/>
    </source>
</evidence>
<dbReference type="PROSITE" id="PS50846">
    <property type="entry name" value="HMA_2"/>
    <property type="match status" value="1"/>
</dbReference>
<sequence length="133" mass="15178">MIQKVVLKVDLYDDKIKQKAMKAVSGISGVESVSVDMKDKKLTLVGDIDPVHVVGKLRKWCHTEIVSVGPAKEEKKKEEPKKVNEKDSTKPPEPVKLYEAYPLYYHQMKPLQYNQYHQYVTSSQEDPNGCVIC</sequence>
<evidence type="ECO:0000313" key="9">
    <source>
        <dbReference type="RefSeq" id="XP_027357615.1"/>
    </source>
</evidence>
<dbReference type="PANTHER" id="PTHR45811">
    <property type="entry name" value="COPPER TRANSPORT PROTEIN FAMILY-RELATED"/>
    <property type="match status" value="1"/>
</dbReference>
<dbReference type="AlphaFoldDB" id="A0A8B8LMX5"/>
<keyword evidence="3" id="KW-0449">Lipoprotein</keyword>
<comment type="similarity">
    <text evidence="5">Belongs to the HIPP family.</text>
</comment>
<evidence type="ECO:0000256" key="3">
    <source>
        <dbReference type="ARBA" id="ARBA00023288"/>
    </source>
</evidence>
<evidence type="ECO:0000256" key="5">
    <source>
        <dbReference type="ARBA" id="ARBA00024045"/>
    </source>
</evidence>